<dbReference type="GO" id="GO:0016020">
    <property type="term" value="C:membrane"/>
    <property type="evidence" value="ECO:0007669"/>
    <property type="project" value="UniProtKB-SubCell"/>
</dbReference>
<dbReference type="Pfam" id="PF00089">
    <property type="entry name" value="Trypsin"/>
    <property type="match status" value="1"/>
</dbReference>
<dbReference type="PROSITE" id="PS50240">
    <property type="entry name" value="TRYPSIN_DOM"/>
    <property type="match status" value="1"/>
</dbReference>
<dbReference type="GO" id="GO:0030133">
    <property type="term" value="C:transport vesicle"/>
    <property type="evidence" value="ECO:0007669"/>
    <property type="project" value="UniProtKB-SubCell"/>
</dbReference>
<evidence type="ECO:0000256" key="2">
    <source>
        <dbReference type="ARBA" id="ARBA00004398"/>
    </source>
</evidence>
<evidence type="ECO:0000256" key="15">
    <source>
        <dbReference type="ARBA" id="ARBA00023180"/>
    </source>
</evidence>
<evidence type="ECO:0000256" key="7">
    <source>
        <dbReference type="ARBA" id="ARBA00022659"/>
    </source>
</evidence>
<dbReference type="SUPFAM" id="SSF57196">
    <property type="entry name" value="EGF/Laminin"/>
    <property type="match status" value="1"/>
</dbReference>
<dbReference type="GO" id="GO:0006508">
    <property type="term" value="P:proteolysis"/>
    <property type="evidence" value="ECO:0007669"/>
    <property type="project" value="UniProtKB-KW"/>
</dbReference>
<reference evidence="27 28" key="1">
    <citation type="submission" date="2019-09" db="EMBL/GenBank/DDBJ databases">
        <title>Bird 10,000 Genomes (B10K) Project - Family phase.</title>
        <authorList>
            <person name="Zhang G."/>
        </authorList>
    </citation>
    <scope>NUCLEOTIDE SEQUENCE [LARGE SCALE GENOMIC DNA]</scope>
    <source>
        <strain evidence="27">B10K-DU-029-43</strain>
        <tissue evidence="27">Heart</tissue>
    </source>
</reference>
<dbReference type="SMART" id="SM00020">
    <property type="entry name" value="Tryp_SPc"/>
    <property type="match status" value="1"/>
</dbReference>
<evidence type="ECO:0000259" key="23">
    <source>
        <dbReference type="PROSITE" id="PS01180"/>
    </source>
</evidence>
<sequence length="697" mass="78172">EYTVINENCPGAEWNIMCRECCEYDQIECTCPGQKEKVGYTIPCCRNEENECDSCLIHPGCTIFENCKSCRNGSWGGTLDDFYIKGIYCAECRAGWYGGDCMRCGQVLRASRGQILLEGYPLNARCEWTIHVQAGFNIELRFSMLSLEFDYMCQYDYVEIRDGDNLDSRIIKKFCGNERPPPIRSTGSSLHVLFQSDGSKNFDGFHAVFEEITACSSSPCLHDGTCILDKSSTYKCACLAGYTGNRCENFLEEKNCSDPGGPLNGYRRVVEDTGLLNGRYAKIGTVIAFFCNNSYVLSGNEQRTCQDDGEWSGKQPICIKACREPKISDLVRQKVLPMQVQSRETPLHQLYSSAFSKQKLQIYPTKKPALPFGELPPGYQHLHTQLQYECVSPFYRRLGSSRRTCLKTGKWSGRAPVCIPICGKAENITLQKAVTSMRWPWQAAIYRTANGVKENSLRKGAWILICSGALVNERTVVVAAHCVTDLGKTIVLKTAELKVVLGKFYRDDDRDEKTIQNLRISAIIVHPNYDPILLDSDIAVIKLLDKARISSRVQPICLSSSHDLTSSTEDLKIMVTGWKVLANIKDPGYKNDTIRMGVVRMVDSLLCEQQYEDNGIQVSITDSMFCANQDHTAFSNICPAETGGIAAITLPGKASPELRWHLMGLVSWGYDKTCSLELYSGYTKALPFKDWIEKNMK</sequence>
<dbReference type="Pfam" id="PF00008">
    <property type="entry name" value="EGF"/>
    <property type="match status" value="1"/>
</dbReference>
<evidence type="ECO:0000256" key="3">
    <source>
        <dbReference type="ARBA" id="ARBA00004613"/>
    </source>
</evidence>
<dbReference type="InterPro" id="IPR000859">
    <property type="entry name" value="CUB_dom"/>
</dbReference>
<keyword evidence="10" id="KW-0677">Repeat</keyword>
<dbReference type="SMART" id="SM00181">
    <property type="entry name" value="EGF"/>
    <property type="match status" value="2"/>
</dbReference>
<evidence type="ECO:0000256" key="16">
    <source>
        <dbReference type="ARBA" id="ARBA00023329"/>
    </source>
</evidence>
<evidence type="ECO:0000256" key="4">
    <source>
        <dbReference type="ARBA" id="ARBA00022525"/>
    </source>
</evidence>
<evidence type="ECO:0000256" key="1">
    <source>
        <dbReference type="ARBA" id="ARBA00004167"/>
    </source>
</evidence>
<dbReference type="GO" id="GO:0004252">
    <property type="term" value="F:serine-type endopeptidase activity"/>
    <property type="evidence" value="ECO:0007669"/>
    <property type="project" value="InterPro"/>
</dbReference>
<keyword evidence="7 22" id="KW-0768">Sushi</keyword>
<dbReference type="SMART" id="SM00032">
    <property type="entry name" value="CCP"/>
    <property type="match status" value="2"/>
</dbReference>
<dbReference type="PROSITE" id="PS50026">
    <property type="entry name" value="EGF_3"/>
    <property type="match status" value="1"/>
</dbReference>
<dbReference type="FunFam" id="2.10.70.10:FF:000029">
    <property type="entry name" value="Inactive serine protease PAMR1 isoform X1"/>
    <property type="match status" value="1"/>
</dbReference>
<keyword evidence="28" id="KW-1185">Reference proteome</keyword>
<dbReference type="SUPFAM" id="SSF50494">
    <property type="entry name" value="Trypsin-like serine proteases"/>
    <property type="match status" value="1"/>
</dbReference>
<dbReference type="InterPro" id="IPR000742">
    <property type="entry name" value="EGF"/>
</dbReference>
<keyword evidence="8" id="KW-0812">Transmembrane</keyword>
<dbReference type="FunFam" id="2.40.10.10:FF:000068">
    <property type="entry name" value="transmembrane protease serine 2"/>
    <property type="match status" value="1"/>
</dbReference>
<dbReference type="GO" id="GO:0071944">
    <property type="term" value="C:cell periphery"/>
    <property type="evidence" value="ECO:0007669"/>
    <property type="project" value="UniProtKB-ARBA"/>
</dbReference>
<comment type="caution">
    <text evidence="21">Lacks conserved residue(s) required for the propagation of feature annotation.</text>
</comment>
<dbReference type="InterPro" id="IPR035976">
    <property type="entry name" value="Sushi/SCR/CCP_sf"/>
</dbReference>
<keyword evidence="27" id="KW-0645">Protease</keyword>
<dbReference type="GO" id="GO:0005509">
    <property type="term" value="F:calcium ion binding"/>
    <property type="evidence" value="ECO:0007669"/>
    <property type="project" value="InterPro"/>
</dbReference>
<feature type="domain" description="Sushi" evidence="26">
    <location>
        <begin position="365"/>
        <end position="420"/>
    </location>
</feature>
<dbReference type="InterPro" id="IPR000436">
    <property type="entry name" value="Sushi_SCR_CCP_dom"/>
</dbReference>
<gene>
    <name evidence="27" type="primary">Pamr1</name>
    <name evidence="27" type="ORF">MACNIG_R06274</name>
</gene>
<evidence type="ECO:0000256" key="13">
    <source>
        <dbReference type="ARBA" id="ARBA00023136"/>
    </source>
</evidence>
<dbReference type="PROSITE" id="PS00022">
    <property type="entry name" value="EGF_1"/>
    <property type="match status" value="1"/>
</dbReference>
<evidence type="ECO:0000313" key="28">
    <source>
        <dbReference type="Proteomes" id="UP000574967"/>
    </source>
</evidence>
<dbReference type="Gene3D" id="2.40.10.10">
    <property type="entry name" value="Trypsin-like serine proteases"/>
    <property type="match status" value="2"/>
</dbReference>
<dbReference type="Gene3D" id="2.60.120.290">
    <property type="entry name" value="Spermadhesin, CUB domain"/>
    <property type="match status" value="1"/>
</dbReference>
<evidence type="ECO:0000256" key="18">
    <source>
        <dbReference type="ARBA" id="ARBA00040464"/>
    </source>
</evidence>
<dbReference type="GO" id="GO:0005576">
    <property type="term" value="C:extracellular region"/>
    <property type="evidence" value="ECO:0007669"/>
    <property type="project" value="UniProtKB-SubCell"/>
</dbReference>
<name>A0A7K6INE6_9CORV</name>
<feature type="domain" description="EGF-like" evidence="24">
    <location>
        <begin position="211"/>
        <end position="248"/>
    </location>
</feature>
<evidence type="ECO:0000256" key="12">
    <source>
        <dbReference type="ARBA" id="ARBA00022989"/>
    </source>
</evidence>
<dbReference type="PROSITE" id="PS50923">
    <property type="entry name" value="SUSHI"/>
    <property type="match status" value="2"/>
</dbReference>
<feature type="domain" description="Sushi" evidence="26">
    <location>
        <begin position="254"/>
        <end position="320"/>
    </location>
</feature>
<dbReference type="Gene3D" id="2.10.25.10">
    <property type="entry name" value="Laminin"/>
    <property type="match status" value="1"/>
</dbReference>
<keyword evidence="12" id="KW-1133">Transmembrane helix</keyword>
<keyword evidence="11" id="KW-0106">Calcium</keyword>
<dbReference type="CDD" id="cd00190">
    <property type="entry name" value="Tryp_SPc"/>
    <property type="match status" value="1"/>
</dbReference>
<keyword evidence="6" id="KW-0721">Serine protease homolog</keyword>
<dbReference type="InterPro" id="IPR051659">
    <property type="entry name" value="Serine_Protease_S1-Domain"/>
</dbReference>
<evidence type="ECO:0000313" key="27">
    <source>
        <dbReference type="EMBL" id="NWV89559.1"/>
    </source>
</evidence>
<dbReference type="SUPFAM" id="SSF57535">
    <property type="entry name" value="Complement control module/SCR domain"/>
    <property type="match status" value="1"/>
</dbReference>
<feature type="non-terminal residue" evidence="27">
    <location>
        <position position="1"/>
    </location>
</feature>
<protein>
    <recommendedName>
        <fullName evidence="18">Inactive serine protease PAMR1</fullName>
    </recommendedName>
    <alternativeName>
        <fullName evidence="20">Peptidase domain-containing protein associated with muscle regeneration 1</fullName>
    </alternativeName>
    <alternativeName>
        <fullName evidence="19">Regeneration-associated muscle protease homolog</fullName>
    </alternativeName>
</protein>
<organism evidence="27 28">
    <name type="scientific">Machaerirhynchus nigripectus</name>
    <dbReference type="NCBI Taxonomy" id="1160894"/>
    <lineage>
        <taxon>Eukaryota</taxon>
        <taxon>Metazoa</taxon>
        <taxon>Chordata</taxon>
        <taxon>Craniata</taxon>
        <taxon>Vertebrata</taxon>
        <taxon>Euteleostomi</taxon>
        <taxon>Archelosauria</taxon>
        <taxon>Archosauria</taxon>
        <taxon>Dinosauria</taxon>
        <taxon>Saurischia</taxon>
        <taxon>Theropoda</taxon>
        <taxon>Coelurosauria</taxon>
        <taxon>Aves</taxon>
        <taxon>Neognathae</taxon>
        <taxon>Neoaves</taxon>
        <taxon>Telluraves</taxon>
        <taxon>Australaves</taxon>
        <taxon>Passeriformes</taxon>
        <taxon>Corvoidea</taxon>
        <taxon>Dicruridae</taxon>
        <taxon>Machaerirhynchus</taxon>
    </lineage>
</organism>
<dbReference type="InterPro" id="IPR035914">
    <property type="entry name" value="Sperma_CUB_dom_sf"/>
</dbReference>
<dbReference type="FunFam" id="2.60.120.290:FF:000005">
    <property type="entry name" value="Procollagen C-endopeptidase enhancer 1"/>
    <property type="match status" value="1"/>
</dbReference>
<evidence type="ECO:0000256" key="21">
    <source>
        <dbReference type="PROSITE-ProRule" id="PRU00076"/>
    </source>
</evidence>
<evidence type="ECO:0000259" key="26">
    <source>
        <dbReference type="PROSITE" id="PS50923"/>
    </source>
</evidence>
<proteinExistence type="predicted"/>
<dbReference type="PANTHER" id="PTHR24254">
    <property type="entry name" value="PROTHROMBIN"/>
    <property type="match status" value="1"/>
</dbReference>
<evidence type="ECO:0000256" key="9">
    <source>
        <dbReference type="ARBA" id="ARBA00022729"/>
    </source>
</evidence>
<evidence type="ECO:0000256" key="20">
    <source>
        <dbReference type="ARBA" id="ARBA00042985"/>
    </source>
</evidence>
<dbReference type="SMART" id="SM00179">
    <property type="entry name" value="EGF_CA"/>
    <property type="match status" value="1"/>
</dbReference>
<evidence type="ECO:0000256" key="5">
    <source>
        <dbReference type="ARBA" id="ARBA00022536"/>
    </source>
</evidence>
<dbReference type="Proteomes" id="UP000574967">
    <property type="component" value="Unassembled WGS sequence"/>
</dbReference>
<dbReference type="Pfam" id="PF00084">
    <property type="entry name" value="Sushi"/>
    <property type="match status" value="2"/>
</dbReference>
<evidence type="ECO:0000256" key="10">
    <source>
        <dbReference type="ARBA" id="ARBA00022737"/>
    </source>
</evidence>
<keyword evidence="14 21" id="KW-1015">Disulfide bond</keyword>
<keyword evidence="13" id="KW-0472">Membrane</keyword>
<dbReference type="EMBL" id="VZRQ01001982">
    <property type="protein sequence ID" value="NWV89559.1"/>
    <property type="molecule type" value="Genomic_DNA"/>
</dbReference>
<dbReference type="InterPro" id="IPR009003">
    <property type="entry name" value="Peptidase_S1_PA"/>
</dbReference>
<comment type="caution">
    <text evidence="27">The sequence shown here is derived from an EMBL/GenBank/DDBJ whole genome shotgun (WGS) entry which is preliminary data.</text>
</comment>
<evidence type="ECO:0000256" key="8">
    <source>
        <dbReference type="ARBA" id="ARBA00022692"/>
    </source>
</evidence>
<dbReference type="GO" id="GO:0007399">
    <property type="term" value="P:nervous system development"/>
    <property type="evidence" value="ECO:0007669"/>
    <property type="project" value="UniProtKB-ARBA"/>
</dbReference>
<dbReference type="CDD" id="cd00041">
    <property type="entry name" value="CUB"/>
    <property type="match status" value="1"/>
</dbReference>
<feature type="non-terminal residue" evidence="27">
    <location>
        <position position="697"/>
    </location>
</feature>
<dbReference type="CDD" id="cd00054">
    <property type="entry name" value="EGF_CA"/>
    <property type="match status" value="1"/>
</dbReference>
<comment type="subcellular location">
    <subcellularLocation>
        <location evidence="2">Cytoplasmic vesicle</location>
        <location evidence="2">Secretory vesicle</location>
    </subcellularLocation>
    <subcellularLocation>
        <location evidence="1">Membrane</location>
        <topology evidence="1">Single-pass membrane protein</topology>
    </subcellularLocation>
    <subcellularLocation>
        <location evidence="3">Secreted</location>
    </subcellularLocation>
</comment>
<dbReference type="AlphaFoldDB" id="A0A7K6INE6"/>
<evidence type="ECO:0000256" key="6">
    <source>
        <dbReference type="ARBA" id="ARBA00022542"/>
    </source>
</evidence>
<feature type="domain" description="CUB" evidence="23">
    <location>
        <begin position="104"/>
        <end position="212"/>
    </location>
</feature>
<dbReference type="Gene3D" id="2.10.70.10">
    <property type="entry name" value="Complement Module, domain 1"/>
    <property type="match status" value="2"/>
</dbReference>
<keyword evidence="9" id="KW-0732">Signal</keyword>
<keyword evidence="5 21" id="KW-0245">EGF-like domain</keyword>
<dbReference type="InterPro" id="IPR001881">
    <property type="entry name" value="EGF-like_Ca-bd_dom"/>
</dbReference>
<evidence type="ECO:0000256" key="11">
    <source>
        <dbReference type="ARBA" id="ARBA00022837"/>
    </source>
</evidence>
<dbReference type="FunFam" id="2.10.25.10:FF:000247">
    <property type="entry name" value="Delta/notch like EGF repeat containing"/>
    <property type="match status" value="1"/>
</dbReference>
<dbReference type="PROSITE" id="PS01180">
    <property type="entry name" value="CUB"/>
    <property type="match status" value="1"/>
</dbReference>
<feature type="domain" description="Peptidase S1" evidence="25">
    <location>
        <begin position="421"/>
        <end position="697"/>
    </location>
</feature>
<dbReference type="SMART" id="SM00042">
    <property type="entry name" value="CUB"/>
    <property type="match status" value="1"/>
</dbReference>
<evidence type="ECO:0000259" key="24">
    <source>
        <dbReference type="PROSITE" id="PS50026"/>
    </source>
</evidence>
<feature type="disulfide bond" evidence="22">
    <location>
        <begin position="291"/>
        <end position="318"/>
    </location>
</feature>
<dbReference type="InterPro" id="IPR043504">
    <property type="entry name" value="Peptidase_S1_PA_chymotrypsin"/>
</dbReference>
<keyword evidence="16" id="KW-0968">Cytoplasmic vesicle</keyword>
<dbReference type="PROSITE" id="PS01186">
    <property type="entry name" value="EGF_2"/>
    <property type="match status" value="1"/>
</dbReference>
<dbReference type="CDD" id="cd00033">
    <property type="entry name" value="CCP"/>
    <property type="match status" value="2"/>
</dbReference>
<comment type="function">
    <text evidence="17">May play a role in regeneration of skeletal muscle.</text>
</comment>
<keyword evidence="27" id="KW-0378">Hydrolase</keyword>
<dbReference type="Pfam" id="PF00431">
    <property type="entry name" value="CUB"/>
    <property type="match status" value="1"/>
</dbReference>
<evidence type="ECO:0000256" key="14">
    <source>
        <dbReference type="ARBA" id="ARBA00023157"/>
    </source>
</evidence>
<keyword evidence="4" id="KW-0964">Secreted</keyword>
<evidence type="ECO:0000259" key="25">
    <source>
        <dbReference type="PROSITE" id="PS50240"/>
    </source>
</evidence>
<feature type="disulfide bond" evidence="21">
    <location>
        <begin position="238"/>
        <end position="247"/>
    </location>
</feature>
<dbReference type="InterPro" id="IPR001254">
    <property type="entry name" value="Trypsin_dom"/>
</dbReference>
<dbReference type="SUPFAM" id="SSF49854">
    <property type="entry name" value="Spermadhesin, CUB domain"/>
    <property type="match status" value="1"/>
</dbReference>
<evidence type="ECO:0000256" key="17">
    <source>
        <dbReference type="ARBA" id="ARBA00037622"/>
    </source>
</evidence>
<accession>A0A7K6INE6</accession>
<dbReference type="GO" id="GO:0120025">
    <property type="term" value="C:plasma membrane bounded cell projection"/>
    <property type="evidence" value="ECO:0007669"/>
    <property type="project" value="UniProtKB-ARBA"/>
</dbReference>
<evidence type="ECO:0000256" key="19">
    <source>
        <dbReference type="ARBA" id="ARBA00041872"/>
    </source>
</evidence>
<evidence type="ECO:0000256" key="22">
    <source>
        <dbReference type="PROSITE-ProRule" id="PRU00302"/>
    </source>
</evidence>
<keyword evidence="15" id="KW-0325">Glycoprotein</keyword>
<dbReference type="PANTHER" id="PTHR24254:SF9">
    <property type="entry name" value="INACTIVE SERINE PROTEASE PAMR1"/>
    <property type="match status" value="1"/>
</dbReference>